<accession>A0ABM0KSZ1</accession>
<evidence type="ECO:0000256" key="3">
    <source>
        <dbReference type="SAM" id="MobiDB-lite"/>
    </source>
</evidence>
<feature type="region of interest" description="Disordered" evidence="3">
    <location>
        <begin position="1"/>
        <end position="64"/>
    </location>
</feature>
<dbReference type="InterPro" id="IPR002937">
    <property type="entry name" value="Amino_oxidase"/>
</dbReference>
<dbReference type="GeneID" id="101979096"/>
<keyword evidence="4" id="KW-0812">Transmembrane</keyword>
<keyword evidence="2" id="KW-0274">FAD</keyword>
<name>A0ABM0KSZ1_MICOH</name>
<keyword evidence="6" id="KW-1185">Reference proteome</keyword>
<dbReference type="RefSeq" id="XP_005352209.2">
    <property type="nucleotide sequence ID" value="XM_005352152.2"/>
</dbReference>
<feature type="transmembrane region" description="Helical" evidence="4">
    <location>
        <begin position="70"/>
        <end position="90"/>
    </location>
</feature>
<evidence type="ECO:0000313" key="6">
    <source>
        <dbReference type="Proteomes" id="UP000694915"/>
    </source>
</evidence>
<gene>
    <name evidence="7" type="primary">Rnls</name>
</gene>
<dbReference type="SUPFAM" id="SSF51905">
    <property type="entry name" value="FAD/NAD(P)-binding domain"/>
    <property type="match status" value="1"/>
</dbReference>
<dbReference type="Pfam" id="PF01593">
    <property type="entry name" value="Amino_oxidase"/>
    <property type="match status" value="1"/>
</dbReference>
<keyword evidence="4" id="KW-0472">Membrane</keyword>
<dbReference type="Pfam" id="PF13450">
    <property type="entry name" value="NAD_binding_8"/>
    <property type="match status" value="1"/>
</dbReference>
<keyword evidence="1" id="KW-0285">Flavoprotein</keyword>
<dbReference type="PANTHER" id="PTHR23357:SF1">
    <property type="entry name" value="RENALASE"/>
    <property type="match status" value="1"/>
</dbReference>
<dbReference type="InterPro" id="IPR036188">
    <property type="entry name" value="FAD/NAD-bd_sf"/>
</dbReference>
<evidence type="ECO:0000256" key="4">
    <source>
        <dbReference type="SAM" id="Phobius"/>
    </source>
</evidence>
<dbReference type="Proteomes" id="UP000694915">
    <property type="component" value="Chromosome 8"/>
</dbReference>
<evidence type="ECO:0000256" key="1">
    <source>
        <dbReference type="ARBA" id="ARBA00022630"/>
    </source>
</evidence>
<evidence type="ECO:0000256" key="2">
    <source>
        <dbReference type="ARBA" id="ARBA00022827"/>
    </source>
</evidence>
<evidence type="ECO:0000313" key="7">
    <source>
        <dbReference type="RefSeq" id="XP_005352209.2"/>
    </source>
</evidence>
<organism evidence="6 7">
    <name type="scientific">Microtus ochrogaster</name>
    <name type="common">Prairie vole</name>
    <dbReference type="NCBI Taxonomy" id="79684"/>
    <lineage>
        <taxon>Eukaryota</taxon>
        <taxon>Metazoa</taxon>
        <taxon>Chordata</taxon>
        <taxon>Craniata</taxon>
        <taxon>Vertebrata</taxon>
        <taxon>Euteleostomi</taxon>
        <taxon>Mammalia</taxon>
        <taxon>Eutheria</taxon>
        <taxon>Euarchontoglires</taxon>
        <taxon>Glires</taxon>
        <taxon>Rodentia</taxon>
        <taxon>Myomorpha</taxon>
        <taxon>Muroidea</taxon>
        <taxon>Cricetidae</taxon>
        <taxon>Arvicolinae</taxon>
        <taxon>Microtus</taxon>
    </lineage>
</organism>
<evidence type="ECO:0000259" key="5">
    <source>
        <dbReference type="Pfam" id="PF01593"/>
    </source>
</evidence>
<feature type="compositionally biased region" description="Basic and acidic residues" evidence="3">
    <location>
        <begin position="39"/>
        <end position="49"/>
    </location>
</feature>
<dbReference type="PANTHER" id="PTHR23357">
    <property type="entry name" value="RENALASE"/>
    <property type="match status" value="1"/>
</dbReference>
<keyword evidence="4" id="KW-1133">Transmembrane helix</keyword>
<sequence length="412" mass="44701">MGFGAHPARSCADQGGLSRSRPPLQASPPSPVQAARPGHGPDGRGDKVAARAGDTPSLRRRRASRERAAAMLRVLVVGAGLTGSLCAALLRKAIAGPLYLALWDRAGDAGGRMITAKSPHNPRCTADLGAQYITCTPHYAKKHREFYEELLAHGILEPLTSPIEGMKVQEGDSNFVAPQGISSIVKHYLKKSGAEIFFKQCVTQINLRNNKWEVSKETGAPEQFDLVVLTTPAPQILELQGDIVNFISELQRQQLASVSYSSRYALGLFYEAGMKIDVPWAGQYISSNPCIRFISVDNKKRNIESSEFGPSLVIHTTVPFGVTHLERSEEDVQELISQQLEAILPGLPQPVATKCQKWRYSQVTNSAANCPGQMTLHLHPSLVCGGDGFTHSNFDGCIASALSVMEALKNHI</sequence>
<dbReference type="InterPro" id="IPR040174">
    <property type="entry name" value="RNLS"/>
</dbReference>
<dbReference type="Gene3D" id="3.50.50.60">
    <property type="entry name" value="FAD/NAD(P)-binding domain"/>
    <property type="match status" value="1"/>
</dbReference>
<protein>
    <submittedName>
        <fullName evidence="7">Renalase isoform X1</fullName>
    </submittedName>
</protein>
<feature type="domain" description="Amine oxidase" evidence="5">
    <location>
        <begin position="169"/>
        <end position="403"/>
    </location>
</feature>
<dbReference type="Gene3D" id="3.90.660.10">
    <property type="match status" value="1"/>
</dbReference>
<reference evidence="7" key="1">
    <citation type="submission" date="2025-08" db="UniProtKB">
        <authorList>
            <consortium name="RefSeq"/>
        </authorList>
    </citation>
    <scope>IDENTIFICATION</scope>
</reference>
<proteinExistence type="predicted"/>